<evidence type="ECO:0000256" key="1">
    <source>
        <dbReference type="SAM" id="Phobius"/>
    </source>
</evidence>
<dbReference type="PANTHER" id="PTHR37314">
    <property type="entry name" value="SLR0142 PROTEIN"/>
    <property type="match status" value="1"/>
</dbReference>
<gene>
    <name evidence="2" type="ORF">PO878_08715</name>
</gene>
<feature type="transmembrane region" description="Helical" evidence="1">
    <location>
        <begin position="68"/>
        <end position="88"/>
    </location>
</feature>
<feature type="transmembrane region" description="Helical" evidence="1">
    <location>
        <begin position="23"/>
        <end position="48"/>
    </location>
</feature>
<keyword evidence="3" id="KW-1185">Reference proteome</keyword>
<feature type="transmembrane region" description="Helical" evidence="1">
    <location>
        <begin position="206"/>
        <end position="225"/>
    </location>
</feature>
<feature type="transmembrane region" description="Helical" evidence="1">
    <location>
        <begin position="100"/>
        <end position="120"/>
    </location>
</feature>
<protein>
    <submittedName>
        <fullName evidence="2">YoaK family protein</fullName>
    </submittedName>
</protein>
<dbReference type="AlphaFoldDB" id="A0AAE9YAF0"/>
<dbReference type="EMBL" id="CP116942">
    <property type="protein sequence ID" value="WCO68806.1"/>
    <property type="molecule type" value="Genomic_DNA"/>
</dbReference>
<keyword evidence="1" id="KW-0472">Membrane</keyword>
<dbReference type="PANTHER" id="PTHR37314:SF4">
    <property type="entry name" value="UPF0700 TRANSMEMBRANE PROTEIN YOAK"/>
    <property type="match status" value="1"/>
</dbReference>
<dbReference type="Pfam" id="PF06912">
    <property type="entry name" value="DUF1275"/>
    <property type="match status" value="1"/>
</dbReference>
<reference evidence="2" key="1">
    <citation type="submission" date="2023-01" db="EMBL/GenBank/DDBJ databases">
        <title>The diversity of Class Acidimicrobiia in South China Sea sediment environments and the proposal of Iamia marina sp. nov., a novel species of the genus Iamia.</title>
        <authorList>
            <person name="He Y."/>
            <person name="Tian X."/>
        </authorList>
    </citation>
    <scope>NUCLEOTIDE SEQUENCE</scope>
    <source>
        <strain evidence="2">DSM 19957</strain>
    </source>
</reference>
<feature type="transmembrane region" description="Helical" evidence="1">
    <location>
        <begin position="179"/>
        <end position="200"/>
    </location>
</feature>
<name>A0AAE9YAF0_9ACTN</name>
<proteinExistence type="predicted"/>
<keyword evidence="1" id="KW-0812">Transmembrane</keyword>
<dbReference type="InterPro" id="IPR010699">
    <property type="entry name" value="DUF1275"/>
</dbReference>
<accession>A0AAE9YAF0</accession>
<organism evidence="2 3">
    <name type="scientific">Iamia majanohamensis</name>
    <dbReference type="NCBI Taxonomy" id="467976"/>
    <lineage>
        <taxon>Bacteria</taxon>
        <taxon>Bacillati</taxon>
        <taxon>Actinomycetota</taxon>
        <taxon>Acidimicrobiia</taxon>
        <taxon>Acidimicrobiales</taxon>
        <taxon>Iamiaceae</taxon>
        <taxon>Iamia</taxon>
    </lineage>
</organism>
<evidence type="ECO:0000313" key="2">
    <source>
        <dbReference type="EMBL" id="WCO68806.1"/>
    </source>
</evidence>
<sequence>MGTGDGQAAAADDPWSGDPPDTLALVVLMVVAGGLDATAFLHLGGAFLSNQTGNVLLLGISVTRDSTIDTGASAAALAGFIVGAAGLGRWRQARRARGRTLRPALVMGVEGVVIGAVALVQGVAQVPAALLTAPLALAMGLQAALARRLGVSYLTGGYVTGSTTTSAMRSPLGDDTDHWWWHGAVPLLAVVGGAAAAAGLSRVSVAGTLALLALGTVAAAALTHLRAGAAPPV</sequence>
<keyword evidence="1" id="KW-1133">Transmembrane helix</keyword>
<dbReference type="RefSeq" id="WP_272738321.1">
    <property type="nucleotide sequence ID" value="NZ_CP116942.1"/>
</dbReference>
<dbReference type="Proteomes" id="UP001216390">
    <property type="component" value="Chromosome"/>
</dbReference>
<dbReference type="KEGG" id="ima:PO878_08715"/>
<evidence type="ECO:0000313" key="3">
    <source>
        <dbReference type="Proteomes" id="UP001216390"/>
    </source>
</evidence>